<dbReference type="KEGG" id="ehn:H9Q80_01490"/>
<dbReference type="EMBL" id="CP060636">
    <property type="protein sequence ID" value="QNM12657.1"/>
    <property type="molecule type" value="Genomic_DNA"/>
</dbReference>
<dbReference type="Proteomes" id="UP000515856">
    <property type="component" value="Chromosome"/>
</dbReference>
<evidence type="ECO:0000313" key="2">
    <source>
        <dbReference type="Proteomes" id="UP000515856"/>
    </source>
</evidence>
<sequence length="345" mass="39597">MRKAIVVGWINKGKEADCGETMKNQLMIKRLEELGVECIQLDFKNWKKHPWVLVSLLANILFNRDSTLIMSTSVQNVYPIMKLLKIIKSKQNTVNWVIGGSLGNYVLDGKYDKNVIGYVKHTIVESIVMKEQLSSVGIDNVIVKPNFKPISYYPPLKNDVNYNKLRFVFIGRIMAEKGCTYIMQTAEQLNDEGYKDKFEITFYGKIADQYEDEFTKYINSLDNVSYGGFLNMQVNSSYNELSSFDMMLFPTYWKGEGFAGIIIDAFVSGLPIIASDWAHNKIFLKEGLDTIFVEVHDITALKKEMKNCIDGKYDLISMKNNARIRAKEFDVNNVITEELLKEIEI</sequence>
<gene>
    <name evidence="1" type="ORF">H9Q80_01490</name>
</gene>
<dbReference type="GO" id="GO:0016740">
    <property type="term" value="F:transferase activity"/>
    <property type="evidence" value="ECO:0007669"/>
    <property type="project" value="UniProtKB-KW"/>
</dbReference>
<evidence type="ECO:0000313" key="1">
    <source>
        <dbReference type="EMBL" id="QNM12657.1"/>
    </source>
</evidence>
<reference evidence="1 2" key="1">
    <citation type="submission" date="2020-08" db="EMBL/GenBank/DDBJ databases">
        <authorList>
            <person name="Liu C."/>
            <person name="Sun Q."/>
        </authorList>
    </citation>
    <scope>NUCLEOTIDE SEQUENCE [LARGE SCALE GENOMIC DNA]</scope>
    <source>
        <strain evidence="1 2">NSJ-61</strain>
    </source>
</reference>
<proteinExistence type="predicted"/>
<dbReference type="PANTHER" id="PTHR12526">
    <property type="entry name" value="GLYCOSYLTRANSFERASE"/>
    <property type="match status" value="1"/>
</dbReference>
<dbReference type="Gene3D" id="3.40.50.2000">
    <property type="entry name" value="Glycogen Phosphorylase B"/>
    <property type="match status" value="1"/>
</dbReference>
<accession>A0A7G9GPC5</accession>
<keyword evidence="2" id="KW-1185">Reference proteome</keyword>
<dbReference type="RefSeq" id="WP_117536300.1">
    <property type="nucleotide sequence ID" value="NZ_CP060636.1"/>
</dbReference>
<dbReference type="SUPFAM" id="SSF53756">
    <property type="entry name" value="UDP-Glycosyltransferase/glycogen phosphorylase"/>
    <property type="match status" value="1"/>
</dbReference>
<name>A0A7G9GPC5_9FIRM</name>
<dbReference type="AlphaFoldDB" id="A0A7G9GPC5"/>
<protein>
    <submittedName>
        <fullName evidence="1">Glycosyltransferase</fullName>
    </submittedName>
</protein>
<organism evidence="1 2">
    <name type="scientific">[Eubacterium] hominis</name>
    <dbReference type="NCBI Taxonomy" id="2764325"/>
    <lineage>
        <taxon>Bacteria</taxon>
        <taxon>Bacillati</taxon>
        <taxon>Bacillota</taxon>
        <taxon>Erysipelotrichia</taxon>
        <taxon>Erysipelotrichales</taxon>
        <taxon>Erysipelotrichaceae</taxon>
        <taxon>Amedibacillus</taxon>
    </lineage>
</organism>
<dbReference type="PANTHER" id="PTHR12526:SF630">
    <property type="entry name" value="GLYCOSYLTRANSFERASE"/>
    <property type="match status" value="1"/>
</dbReference>
<keyword evidence="1" id="KW-0808">Transferase</keyword>
<dbReference type="Pfam" id="PF13692">
    <property type="entry name" value="Glyco_trans_1_4"/>
    <property type="match status" value="1"/>
</dbReference>